<name>A0A3P7LNS3_DIBLA</name>
<sequence>MPWYGSLVSIDVLDASRNVFKRWLNPMTNIGGIIELDFPLADQVNEGEWTIRAQHEKYTSEKNFTVVEYWAPLWDVNVTMLPRFTDDAFALTGLLQVNYTSGKYVRGNATVLIELRERGPDMWAKPPAALLTKNIVWLDGLADFLVPMEELRQAVPGASLANMDVWANASVYNWFERDTHNGWAFTQIFSAKANIKFLGGTVRTYKPKMYFTAYMVVYTADGRQLLFVANHKVELMVYCDDGAVLLKKFLPISDDSVIQYTFRPSDTTLYSCTTLRLQVSC</sequence>
<organism evidence="1 2">
    <name type="scientific">Dibothriocephalus latus</name>
    <name type="common">Fish tapeworm</name>
    <name type="synonym">Diphyllobothrium latum</name>
    <dbReference type="NCBI Taxonomy" id="60516"/>
    <lineage>
        <taxon>Eukaryota</taxon>
        <taxon>Metazoa</taxon>
        <taxon>Spiralia</taxon>
        <taxon>Lophotrochozoa</taxon>
        <taxon>Platyhelminthes</taxon>
        <taxon>Cestoda</taxon>
        <taxon>Eucestoda</taxon>
        <taxon>Diphyllobothriidea</taxon>
        <taxon>Diphyllobothriidae</taxon>
        <taxon>Dibothriocephalus</taxon>
    </lineage>
</organism>
<dbReference type="Gene3D" id="2.60.40.1940">
    <property type="match status" value="1"/>
</dbReference>
<dbReference type="PANTHER" id="PTHR11412">
    <property type="entry name" value="MACROGLOBULIN / COMPLEMENT"/>
    <property type="match status" value="1"/>
</dbReference>
<dbReference type="OrthoDB" id="6359008at2759"/>
<gene>
    <name evidence="1" type="ORF">DILT_LOCUS9128</name>
</gene>
<dbReference type="Gene3D" id="2.60.40.1930">
    <property type="match status" value="1"/>
</dbReference>
<evidence type="ECO:0008006" key="3">
    <source>
        <dbReference type="Google" id="ProtNLM"/>
    </source>
</evidence>
<dbReference type="Proteomes" id="UP000281553">
    <property type="component" value="Unassembled WGS sequence"/>
</dbReference>
<dbReference type="InterPro" id="IPR050473">
    <property type="entry name" value="A2M/Complement_sys"/>
</dbReference>
<evidence type="ECO:0000313" key="2">
    <source>
        <dbReference type="Proteomes" id="UP000281553"/>
    </source>
</evidence>
<evidence type="ECO:0000313" key="1">
    <source>
        <dbReference type="EMBL" id="VDN13297.1"/>
    </source>
</evidence>
<proteinExistence type="predicted"/>
<dbReference type="InterPro" id="IPR013783">
    <property type="entry name" value="Ig-like_fold"/>
</dbReference>
<dbReference type="AlphaFoldDB" id="A0A3P7LNS3"/>
<dbReference type="Gene3D" id="2.60.40.10">
    <property type="entry name" value="Immunoglobulins"/>
    <property type="match status" value="1"/>
</dbReference>
<protein>
    <recommendedName>
        <fullName evidence="3">Macroglobulin domain-containing protein</fullName>
    </recommendedName>
</protein>
<dbReference type="EMBL" id="UYRU01056057">
    <property type="protein sequence ID" value="VDN13297.1"/>
    <property type="molecule type" value="Genomic_DNA"/>
</dbReference>
<reference evidence="1 2" key="1">
    <citation type="submission" date="2018-11" db="EMBL/GenBank/DDBJ databases">
        <authorList>
            <consortium name="Pathogen Informatics"/>
        </authorList>
    </citation>
    <scope>NUCLEOTIDE SEQUENCE [LARGE SCALE GENOMIC DNA]</scope>
</reference>
<dbReference type="PANTHER" id="PTHR11412:SF146">
    <property type="entry name" value="CD109 ANTIGEN"/>
    <property type="match status" value="1"/>
</dbReference>
<accession>A0A3P7LNS3</accession>
<keyword evidence="2" id="KW-1185">Reference proteome</keyword>